<gene>
    <name evidence="1" type="ORF">GCM10022246_06210</name>
</gene>
<accession>A0ABP7NVG5</accession>
<proteinExistence type="predicted"/>
<reference evidence="2" key="1">
    <citation type="journal article" date="2019" name="Int. J. Syst. Evol. Microbiol.">
        <title>The Global Catalogue of Microorganisms (GCM) 10K type strain sequencing project: providing services to taxonomists for standard genome sequencing and annotation.</title>
        <authorList>
            <consortium name="The Broad Institute Genomics Platform"/>
            <consortium name="The Broad Institute Genome Sequencing Center for Infectious Disease"/>
            <person name="Wu L."/>
            <person name="Ma J."/>
        </authorList>
    </citation>
    <scope>NUCLEOTIDE SEQUENCE [LARGE SCALE GENOMIC DNA]</scope>
    <source>
        <strain evidence="2">JCM 17338</strain>
    </source>
</reference>
<protein>
    <submittedName>
        <fullName evidence="1">Uncharacterized protein</fullName>
    </submittedName>
</protein>
<organism evidence="1 2">
    <name type="scientific">Pedobacter ginsengiterrae</name>
    <dbReference type="NCBI Taxonomy" id="871696"/>
    <lineage>
        <taxon>Bacteria</taxon>
        <taxon>Pseudomonadati</taxon>
        <taxon>Bacteroidota</taxon>
        <taxon>Sphingobacteriia</taxon>
        <taxon>Sphingobacteriales</taxon>
        <taxon>Sphingobacteriaceae</taxon>
        <taxon>Pedobacter</taxon>
    </lineage>
</organism>
<dbReference type="Proteomes" id="UP001501081">
    <property type="component" value="Unassembled WGS sequence"/>
</dbReference>
<evidence type="ECO:0000313" key="1">
    <source>
        <dbReference type="EMBL" id="GAA3954821.1"/>
    </source>
</evidence>
<comment type="caution">
    <text evidence="1">The sequence shown here is derived from an EMBL/GenBank/DDBJ whole genome shotgun (WGS) entry which is preliminary data.</text>
</comment>
<keyword evidence="2" id="KW-1185">Reference proteome</keyword>
<evidence type="ECO:0000313" key="2">
    <source>
        <dbReference type="Proteomes" id="UP001501081"/>
    </source>
</evidence>
<name>A0ABP7NVG5_9SPHI</name>
<dbReference type="EMBL" id="BAABAK010000003">
    <property type="protein sequence ID" value="GAA3954821.1"/>
    <property type="molecule type" value="Genomic_DNA"/>
</dbReference>
<sequence>MATVFDVLRLTNVWDFRKGMAFEKPNPSKINPIEVEILFDSGLRQDQTDTHKKIETDSGADLT</sequence>